<reference evidence="1 2" key="1">
    <citation type="submission" date="2019-05" db="EMBL/GenBank/DDBJ databases">
        <title>Emergence of the Ug99 lineage of the wheat stem rust pathogen through somatic hybridization.</title>
        <authorList>
            <person name="Li F."/>
            <person name="Upadhyaya N.M."/>
            <person name="Sperschneider J."/>
            <person name="Matny O."/>
            <person name="Nguyen-Phuc H."/>
            <person name="Mago R."/>
            <person name="Raley C."/>
            <person name="Miller M.E."/>
            <person name="Silverstein K.A.T."/>
            <person name="Henningsen E."/>
            <person name="Hirsch C.D."/>
            <person name="Visser B."/>
            <person name="Pretorius Z.A."/>
            <person name="Steffenson B.J."/>
            <person name="Schwessinger B."/>
            <person name="Dodds P.N."/>
            <person name="Figueroa M."/>
        </authorList>
    </citation>
    <scope>NUCLEOTIDE SEQUENCE [LARGE SCALE GENOMIC DNA]</scope>
    <source>
        <strain evidence="1">21-0</strain>
    </source>
</reference>
<comment type="caution">
    <text evidence="1">The sequence shown here is derived from an EMBL/GenBank/DDBJ whole genome shotgun (WGS) entry which is preliminary data.</text>
</comment>
<organism evidence="1 2">
    <name type="scientific">Puccinia graminis f. sp. tritici</name>
    <dbReference type="NCBI Taxonomy" id="56615"/>
    <lineage>
        <taxon>Eukaryota</taxon>
        <taxon>Fungi</taxon>
        <taxon>Dikarya</taxon>
        <taxon>Basidiomycota</taxon>
        <taxon>Pucciniomycotina</taxon>
        <taxon>Pucciniomycetes</taxon>
        <taxon>Pucciniales</taxon>
        <taxon>Pucciniaceae</taxon>
        <taxon>Puccinia</taxon>
    </lineage>
</organism>
<gene>
    <name evidence="1" type="ORF">PGT21_028812</name>
</gene>
<keyword evidence="2" id="KW-1185">Reference proteome</keyword>
<dbReference type="EMBL" id="VSWC01000079">
    <property type="protein sequence ID" value="KAA1094714.1"/>
    <property type="molecule type" value="Genomic_DNA"/>
</dbReference>
<evidence type="ECO:0000313" key="2">
    <source>
        <dbReference type="Proteomes" id="UP000324748"/>
    </source>
</evidence>
<dbReference type="AlphaFoldDB" id="A0A5B0P1X0"/>
<dbReference type="Proteomes" id="UP000324748">
    <property type="component" value="Unassembled WGS sequence"/>
</dbReference>
<protein>
    <submittedName>
        <fullName evidence="1">Uncharacterized protein</fullName>
    </submittedName>
</protein>
<sequence>MDEFLRIKAASRINLYDSPDRALFSLTLKDVLFLTLAAQPILVQPPGPPHFLAQPRDIAIVRSCHVQFRLA</sequence>
<proteinExistence type="predicted"/>
<name>A0A5B0P1X0_PUCGR</name>
<evidence type="ECO:0000313" key="1">
    <source>
        <dbReference type="EMBL" id="KAA1094714.1"/>
    </source>
</evidence>
<accession>A0A5B0P1X0</accession>